<dbReference type="InterPro" id="IPR001357">
    <property type="entry name" value="BRCT_dom"/>
</dbReference>
<organism evidence="1 2">
    <name type="scientific">Lepeophtheirus salmonis</name>
    <name type="common">Salmon louse</name>
    <name type="synonym">Caligus salmonis</name>
    <dbReference type="NCBI Taxonomy" id="72036"/>
    <lineage>
        <taxon>Eukaryota</taxon>
        <taxon>Metazoa</taxon>
        <taxon>Ecdysozoa</taxon>
        <taxon>Arthropoda</taxon>
        <taxon>Crustacea</taxon>
        <taxon>Multicrustacea</taxon>
        <taxon>Hexanauplia</taxon>
        <taxon>Copepoda</taxon>
        <taxon>Siphonostomatoida</taxon>
        <taxon>Caligidae</taxon>
        <taxon>Lepeophtheirus</taxon>
    </lineage>
</organism>
<dbReference type="OrthoDB" id="427711at2759"/>
<dbReference type="PANTHER" id="PTHR45990:SF1">
    <property type="entry name" value="DNA REPAIR PROTEIN REV1"/>
    <property type="match status" value="1"/>
</dbReference>
<dbReference type="FunFam" id="3.40.50.10190:FF:000011">
    <property type="entry name" value="DNA repair protein REV1"/>
    <property type="match status" value="1"/>
</dbReference>
<gene>
    <name evidence="1" type="ORF">LSAA_1309</name>
</gene>
<evidence type="ECO:0000313" key="2">
    <source>
        <dbReference type="Proteomes" id="UP000675881"/>
    </source>
</evidence>
<dbReference type="Pfam" id="PF00533">
    <property type="entry name" value="BRCT"/>
    <property type="match status" value="1"/>
</dbReference>
<dbReference type="Proteomes" id="UP000675881">
    <property type="component" value="Chromosome 1"/>
</dbReference>
<proteinExistence type="predicted"/>
<dbReference type="PANTHER" id="PTHR45990">
    <property type="entry name" value="DNA REPAIR PROTEIN REV1"/>
    <property type="match status" value="1"/>
</dbReference>
<dbReference type="GO" id="GO:0017125">
    <property type="term" value="F:deoxycytidyl transferase activity"/>
    <property type="evidence" value="ECO:0007669"/>
    <property type="project" value="TreeGrafter"/>
</dbReference>
<dbReference type="SUPFAM" id="SSF52113">
    <property type="entry name" value="BRCT domain"/>
    <property type="match status" value="1"/>
</dbReference>
<dbReference type="AlphaFoldDB" id="A0A7R8CAG9"/>
<keyword evidence="1" id="KW-0548">Nucleotidyltransferase</keyword>
<dbReference type="CDD" id="cd17719">
    <property type="entry name" value="BRCT_Rev1"/>
    <property type="match status" value="1"/>
</dbReference>
<keyword evidence="1" id="KW-0808">Transferase</keyword>
<dbReference type="GO" id="GO:0070987">
    <property type="term" value="P:error-free translesion synthesis"/>
    <property type="evidence" value="ECO:0007669"/>
    <property type="project" value="TreeGrafter"/>
</dbReference>
<accession>A0A7R8CAG9</accession>
<dbReference type="EMBL" id="HG994580">
    <property type="protein sequence ID" value="CAF2751060.1"/>
    <property type="molecule type" value="Genomic_DNA"/>
</dbReference>
<dbReference type="EC" id="2.7.7.-" evidence="1"/>
<dbReference type="InterPro" id="IPR036420">
    <property type="entry name" value="BRCT_dom_sf"/>
</dbReference>
<dbReference type="GO" id="GO:0042276">
    <property type="term" value="P:error-prone translesion synthesis"/>
    <property type="evidence" value="ECO:0007669"/>
    <property type="project" value="TreeGrafter"/>
</dbReference>
<reference evidence="1" key="1">
    <citation type="submission" date="2021-02" db="EMBL/GenBank/DDBJ databases">
        <authorList>
            <person name="Bekaert M."/>
        </authorList>
    </citation>
    <scope>NUCLEOTIDE SEQUENCE</scope>
    <source>
        <strain evidence="1">IoA-00</strain>
    </source>
</reference>
<keyword evidence="2" id="KW-1185">Reference proteome</keyword>
<dbReference type="SMART" id="SM00292">
    <property type="entry name" value="BRCT"/>
    <property type="match status" value="1"/>
</dbReference>
<name>A0A7R8CAG9_LEPSM</name>
<sequence>MNQTRRAPFSKEFLFFVNGYTDPPSDELRRIMMEHGGSFHHYLIPRKTTHIIATNLPETKIKNLKGDEVIVNPSWITDSVKTGSLLDYKPYLLYTNSNKNQPQIKFDKISRVTKDANDENFIGEFLRQFPLTPYIIHGL</sequence>
<dbReference type="GO" id="GO:0005634">
    <property type="term" value="C:nucleus"/>
    <property type="evidence" value="ECO:0007669"/>
    <property type="project" value="TreeGrafter"/>
</dbReference>
<dbReference type="Gene3D" id="3.40.50.10190">
    <property type="entry name" value="BRCT domain"/>
    <property type="match status" value="1"/>
</dbReference>
<evidence type="ECO:0000313" key="1">
    <source>
        <dbReference type="EMBL" id="CAF2751060.1"/>
    </source>
</evidence>
<dbReference type="GO" id="GO:0003887">
    <property type="term" value="F:DNA-directed DNA polymerase activity"/>
    <property type="evidence" value="ECO:0007669"/>
    <property type="project" value="TreeGrafter"/>
</dbReference>
<protein>
    <submittedName>
        <fullName evidence="1">REV1</fullName>
        <ecNumber evidence="1">2.7.7.-</ecNumber>
    </submittedName>
</protein>
<dbReference type="PROSITE" id="PS50172">
    <property type="entry name" value="BRCT"/>
    <property type="match status" value="1"/>
</dbReference>